<reference evidence="1" key="1">
    <citation type="submission" date="2014-11" db="EMBL/GenBank/DDBJ databases">
        <authorList>
            <person name="Amaro Gonzalez C."/>
        </authorList>
    </citation>
    <scope>NUCLEOTIDE SEQUENCE</scope>
</reference>
<name>A0A0E9S409_ANGAN</name>
<dbReference type="EMBL" id="GBXM01073192">
    <property type="protein sequence ID" value="JAH35385.1"/>
    <property type="molecule type" value="Transcribed_RNA"/>
</dbReference>
<protein>
    <submittedName>
        <fullName evidence="1">Uncharacterized protein</fullName>
    </submittedName>
</protein>
<accession>A0A0E9S409</accession>
<organism evidence="1">
    <name type="scientific">Anguilla anguilla</name>
    <name type="common">European freshwater eel</name>
    <name type="synonym">Muraena anguilla</name>
    <dbReference type="NCBI Taxonomy" id="7936"/>
    <lineage>
        <taxon>Eukaryota</taxon>
        <taxon>Metazoa</taxon>
        <taxon>Chordata</taxon>
        <taxon>Craniata</taxon>
        <taxon>Vertebrata</taxon>
        <taxon>Euteleostomi</taxon>
        <taxon>Actinopterygii</taxon>
        <taxon>Neopterygii</taxon>
        <taxon>Teleostei</taxon>
        <taxon>Anguilliformes</taxon>
        <taxon>Anguillidae</taxon>
        <taxon>Anguilla</taxon>
    </lineage>
</organism>
<dbReference type="AlphaFoldDB" id="A0A0E9S409"/>
<proteinExistence type="predicted"/>
<evidence type="ECO:0000313" key="1">
    <source>
        <dbReference type="EMBL" id="JAH35385.1"/>
    </source>
</evidence>
<reference evidence="1" key="2">
    <citation type="journal article" date="2015" name="Fish Shellfish Immunol.">
        <title>Early steps in the European eel (Anguilla anguilla)-Vibrio vulnificus interaction in the gills: Role of the RtxA13 toxin.</title>
        <authorList>
            <person name="Callol A."/>
            <person name="Pajuelo D."/>
            <person name="Ebbesson L."/>
            <person name="Teles M."/>
            <person name="MacKenzie S."/>
            <person name="Amaro C."/>
        </authorList>
    </citation>
    <scope>NUCLEOTIDE SEQUENCE</scope>
</reference>
<sequence length="42" mass="4888">MHRIKIVSKTLIKSAHLLTYNTFKVLVTFLRTEPKCDAMLLI</sequence>